<evidence type="ECO:0000256" key="5">
    <source>
        <dbReference type="ARBA" id="ARBA00022664"/>
    </source>
</evidence>
<sequence length="275" mass="31676">MSPPSKKNKVSREPSEIAAPEEIETGIDGSPSELSALLTKAKEREEKFKQLRVRLNQSAAENKQDMFAEFRRKKTDPAAAVRLERKKADAELELAKEDAKEEGEDFERKRAWDWTIEESEKWDERIEHKKKAKESVQFAGYSQAAERAYERELRDFKPDMEAYLKQKKTALQKSGQSMESQNGEIITADGDSSPYGDINSLGFADNRPPKEAVDRLVNNLRKSDEQRMKKSRRPAEDGDIVSINDKNKKFNAKLSRYYDKYTKEIRDSFERGTAL</sequence>
<dbReference type="GO" id="GO:0000974">
    <property type="term" value="C:Prp19 complex"/>
    <property type="evidence" value="ECO:0007669"/>
    <property type="project" value="TreeGrafter"/>
</dbReference>
<dbReference type="InterPro" id="IPR013260">
    <property type="entry name" value="mRNA_splic_SYF2"/>
</dbReference>
<dbReference type="PANTHER" id="PTHR13264:SF5">
    <property type="entry name" value="PRE-MRNA-SPLICING FACTOR SYF2"/>
    <property type="match status" value="1"/>
</dbReference>
<feature type="coiled-coil region" evidence="10">
    <location>
        <begin position="41"/>
        <end position="109"/>
    </location>
</feature>
<feature type="region of interest" description="Disordered" evidence="11">
    <location>
        <begin position="167"/>
        <end position="240"/>
    </location>
</feature>
<evidence type="ECO:0000256" key="9">
    <source>
        <dbReference type="RuleBase" id="RU367148"/>
    </source>
</evidence>
<dbReference type="GO" id="GO:0071013">
    <property type="term" value="C:catalytic step 2 spliceosome"/>
    <property type="evidence" value="ECO:0007669"/>
    <property type="project" value="TreeGrafter"/>
</dbReference>
<evidence type="ECO:0000256" key="3">
    <source>
        <dbReference type="ARBA" id="ARBA00010028"/>
    </source>
</evidence>
<evidence type="ECO:0000256" key="6">
    <source>
        <dbReference type="ARBA" id="ARBA00022728"/>
    </source>
</evidence>
<keyword evidence="7 9" id="KW-0508">mRNA splicing</keyword>
<comment type="function">
    <text evidence="1 9">Involved in pre-mRNA splicing.</text>
</comment>
<dbReference type="RefSeq" id="XP_056041298.1">
    <property type="nucleotide sequence ID" value="XM_056185786.1"/>
</dbReference>
<keyword evidence="8 9" id="KW-0539">Nucleus</keyword>
<reference evidence="12" key="1">
    <citation type="submission" date="2023-03" db="EMBL/GenBank/DDBJ databases">
        <title>Near-Complete genome sequence of Lipomyces tetrasporous NRRL Y-64009, an oleaginous yeast capable of growing on lignocellulosic hydrolysates.</title>
        <authorList>
            <consortium name="Lawrence Berkeley National Laboratory"/>
            <person name="Jagtap S.S."/>
            <person name="Liu J.-J."/>
            <person name="Walukiewicz H.E."/>
            <person name="Pangilinan J."/>
            <person name="Lipzen A."/>
            <person name="Ahrendt S."/>
            <person name="Koriabine M."/>
            <person name="Cobaugh K."/>
            <person name="Salamov A."/>
            <person name="Yoshinaga Y."/>
            <person name="Ng V."/>
            <person name="Daum C."/>
            <person name="Grigoriev I.V."/>
            <person name="Slininger P.J."/>
            <person name="Dien B.S."/>
            <person name="Jin Y.-S."/>
            <person name="Rao C.V."/>
        </authorList>
    </citation>
    <scope>NUCLEOTIDE SEQUENCE</scope>
    <source>
        <strain evidence="12">NRRL Y-64009</strain>
    </source>
</reference>
<evidence type="ECO:0000256" key="7">
    <source>
        <dbReference type="ARBA" id="ARBA00023187"/>
    </source>
</evidence>
<feature type="region of interest" description="Disordered" evidence="11">
    <location>
        <begin position="1"/>
        <end position="32"/>
    </location>
</feature>
<proteinExistence type="inferred from homology"/>
<keyword evidence="10" id="KW-0175">Coiled coil</keyword>
<accession>A0AAD7QML6</accession>
<comment type="similarity">
    <text evidence="3 9">Belongs to the SYF2 family.</text>
</comment>
<dbReference type="AlphaFoldDB" id="A0AAD7QML6"/>
<feature type="compositionally biased region" description="Polar residues" evidence="11">
    <location>
        <begin position="171"/>
        <end position="184"/>
    </location>
</feature>
<evidence type="ECO:0000313" key="13">
    <source>
        <dbReference type="Proteomes" id="UP001217417"/>
    </source>
</evidence>
<evidence type="ECO:0000256" key="8">
    <source>
        <dbReference type="ARBA" id="ARBA00023242"/>
    </source>
</evidence>
<evidence type="ECO:0000256" key="1">
    <source>
        <dbReference type="ARBA" id="ARBA00003777"/>
    </source>
</evidence>
<dbReference type="GeneID" id="80880952"/>
<dbReference type="Proteomes" id="UP001217417">
    <property type="component" value="Unassembled WGS sequence"/>
</dbReference>
<comment type="caution">
    <text evidence="12">The sequence shown here is derived from an EMBL/GenBank/DDBJ whole genome shotgun (WGS) entry which is preliminary data.</text>
</comment>
<evidence type="ECO:0000256" key="11">
    <source>
        <dbReference type="SAM" id="MobiDB-lite"/>
    </source>
</evidence>
<keyword evidence="13" id="KW-1185">Reference proteome</keyword>
<dbReference type="GO" id="GO:0000398">
    <property type="term" value="P:mRNA splicing, via spliceosome"/>
    <property type="evidence" value="ECO:0007669"/>
    <property type="project" value="UniProtKB-UniRule"/>
</dbReference>
<keyword evidence="6 9" id="KW-0747">Spliceosome</keyword>
<evidence type="ECO:0000313" key="12">
    <source>
        <dbReference type="EMBL" id="KAJ8097848.1"/>
    </source>
</evidence>
<dbReference type="Pfam" id="PF08231">
    <property type="entry name" value="SYF2"/>
    <property type="match status" value="1"/>
</dbReference>
<dbReference type="PANTHER" id="PTHR13264">
    <property type="entry name" value="GCIP-INTERACTING PROTEIN P29"/>
    <property type="match status" value="1"/>
</dbReference>
<comment type="subunit">
    <text evidence="9">May be part of a spliceosome complex.</text>
</comment>
<evidence type="ECO:0000256" key="2">
    <source>
        <dbReference type="ARBA" id="ARBA00004123"/>
    </source>
</evidence>
<evidence type="ECO:0000256" key="4">
    <source>
        <dbReference type="ARBA" id="ARBA00014745"/>
    </source>
</evidence>
<evidence type="ECO:0000256" key="10">
    <source>
        <dbReference type="SAM" id="Coils"/>
    </source>
</evidence>
<dbReference type="GO" id="GO:0071014">
    <property type="term" value="C:post-mRNA release spliceosomal complex"/>
    <property type="evidence" value="ECO:0007669"/>
    <property type="project" value="TreeGrafter"/>
</dbReference>
<organism evidence="12 13">
    <name type="scientific">Lipomyces tetrasporus</name>
    <dbReference type="NCBI Taxonomy" id="54092"/>
    <lineage>
        <taxon>Eukaryota</taxon>
        <taxon>Fungi</taxon>
        <taxon>Dikarya</taxon>
        <taxon>Ascomycota</taxon>
        <taxon>Saccharomycotina</taxon>
        <taxon>Lipomycetes</taxon>
        <taxon>Lipomycetales</taxon>
        <taxon>Lipomycetaceae</taxon>
        <taxon>Lipomyces</taxon>
    </lineage>
</organism>
<dbReference type="EMBL" id="JARPMG010000010">
    <property type="protein sequence ID" value="KAJ8097848.1"/>
    <property type="molecule type" value="Genomic_DNA"/>
</dbReference>
<protein>
    <recommendedName>
        <fullName evidence="4 9">Pre-mRNA-splicing factor SYF2</fullName>
    </recommendedName>
</protein>
<comment type="subcellular location">
    <subcellularLocation>
        <location evidence="2 9">Nucleus</location>
    </subcellularLocation>
</comment>
<feature type="compositionally biased region" description="Basic and acidic residues" evidence="11">
    <location>
        <begin position="221"/>
        <end position="236"/>
    </location>
</feature>
<name>A0AAD7QML6_9ASCO</name>
<gene>
    <name evidence="12" type="ORF">POJ06DRAFT_23374</name>
</gene>
<keyword evidence="5 9" id="KW-0507">mRNA processing</keyword>